<keyword evidence="4" id="KW-1185">Reference proteome</keyword>
<dbReference type="InterPro" id="IPR010221">
    <property type="entry name" value="VCBS_dom"/>
</dbReference>
<dbReference type="Proteomes" id="UP001060012">
    <property type="component" value="Chromosome"/>
</dbReference>
<evidence type="ECO:0000259" key="2">
    <source>
        <dbReference type="Pfam" id="PF17803"/>
    </source>
</evidence>
<dbReference type="Gene3D" id="2.60.40.3440">
    <property type="match status" value="3"/>
</dbReference>
<feature type="domain" description="RapA2 cadherin-like" evidence="2">
    <location>
        <begin position="611"/>
        <end position="675"/>
    </location>
</feature>
<dbReference type="NCBIfam" id="NF012211">
    <property type="entry name" value="tand_rpt_95"/>
    <property type="match status" value="5"/>
</dbReference>
<dbReference type="Gene3D" id="2.60.40.10">
    <property type="entry name" value="Immunoglobulins"/>
    <property type="match status" value="1"/>
</dbReference>
<accession>A0ABY5E3Q7</accession>
<evidence type="ECO:0000256" key="1">
    <source>
        <dbReference type="SAM" id="MobiDB-lite"/>
    </source>
</evidence>
<dbReference type="NCBIfam" id="TIGR01965">
    <property type="entry name" value="VCBS_repeat"/>
    <property type="match status" value="2"/>
</dbReference>
<proteinExistence type="predicted"/>
<dbReference type="Pfam" id="PF17803">
    <property type="entry name" value="Cadherin_4"/>
    <property type="match status" value="1"/>
</dbReference>
<feature type="region of interest" description="Disordered" evidence="1">
    <location>
        <begin position="114"/>
        <end position="135"/>
    </location>
</feature>
<evidence type="ECO:0000313" key="4">
    <source>
        <dbReference type="Proteomes" id="UP001060012"/>
    </source>
</evidence>
<organism evidence="3 4">
    <name type="scientific">Arcobacter roscoffensis</name>
    <dbReference type="NCBI Taxonomy" id="2961520"/>
    <lineage>
        <taxon>Bacteria</taxon>
        <taxon>Pseudomonadati</taxon>
        <taxon>Campylobacterota</taxon>
        <taxon>Epsilonproteobacteria</taxon>
        <taxon>Campylobacterales</taxon>
        <taxon>Arcobacteraceae</taxon>
        <taxon>Arcobacter</taxon>
    </lineage>
</organism>
<dbReference type="RefSeq" id="WP_254575981.1">
    <property type="nucleotide sequence ID" value="NZ_CP100595.1"/>
</dbReference>
<dbReference type="InterPro" id="IPR013783">
    <property type="entry name" value="Ig-like_fold"/>
</dbReference>
<dbReference type="EMBL" id="CP100595">
    <property type="protein sequence ID" value="UTJ05800.1"/>
    <property type="molecule type" value="Genomic_DNA"/>
</dbReference>
<name>A0ABY5E3Q7_9BACT</name>
<protein>
    <submittedName>
        <fullName evidence="3">Tandem-95 repeat protein</fullName>
    </submittedName>
</protein>
<reference evidence="3" key="1">
    <citation type="submission" date="2022-07" db="EMBL/GenBank/DDBJ databases">
        <title>Arcobacter roscoffensis sp. nov., a marine bacterium isolated from coastal seawater collected from Roscoff, France.</title>
        <authorList>
            <person name="Pascual J."/>
            <person name="Lepeaux C."/>
            <person name="Methner A."/>
            <person name="Overmann J."/>
        </authorList>
    </citation>
    <scope>NUCLEOTIDE SEQUENCE</scope>
    <source>
        <strain evidence="3">ARW1-2F2</strain>
    </source>
</reference>
<sequence length="2124" mass="229530">MITISKYGQNLSFVENQNILILDNLELNKTIKIKLSEDIKYSSQLVEEDLAFEFIDKEGNSFQLILKDMATLLAQNDGTTLVDLILTKDNEEDEVIASISDLATALQASAAGAEEARSGDTYNNPGFNNASENGIENRNYDNARIGGDNNLPSNALGNQNAQDALARRNFAPKIDDIDAQIVDEDKTLIFTFNATDRDNDTLIVNASSSDGTISLNGNEIIFTPNENFNGQTTIVLNVSDGKAITTKSINVIVSDINDEPKLETVSTFEVEEDGSKTITFAANDIDGTVNTTAVANNGTVVVNGNEITYTPNANFNGSDTLTITTIDDDGAKVVKEVAVTVNSVNDAPIIESQTISVQEDQILRGTVIANDIDLPSGEKLVFSTIDIVDGFSIDQDGNYEFDASDYDYLKNGEEEIISINIDVEDELGEQSSNKFTIKLTGEIDTPTLEVVSATTLDEDSSKTITFTASDLDGTVTTTAIANNGSVVINGSEITYSPNENFNGRDTITLTTTDDDGAKVVKEVEVTVNSVNDAPVIENISTQTVAEDNTKIVTIDVSDIDGDDLTKTVSTTNGAAIINNDGNIEFTPNANFNGMAVVTLDVNDGTTTASKTFNVNVTAVNDVPIANNDSGFEISENVQSLEIDVLSNDSDVENSPLSISSFTQPLKGSVQLNSTGDKLEFIPGRDFDYLEKDKEATVVFTYTVSDGELTNDTTVTLTVKGTNDAPQITAKDPIIVLESDLNDATQGILETVVTNTDGIISLSISTSNSTIVKLFEQFDVSGIVNDTLIELLNIPASNVSFVVDKSVAGTVTINAEISGLPSNPFETAITQENLKLVILDNLGMAFNLPFENAVYSNSMEITDLDNIEDVTVSLGQFSVTLTTTSELLISVFEQISGISSIDRASIQSLLTDILSGDVESTTESKSVTLPASAVKLLETAGLLNVVTSDLILADDEITGTVNYQIISPIFNMMNETDSLDLSFDYSVADGIDTVNSIELVKILGTNDTPVAIADTVNTESSTGTYYGTLPGAYNLDMFKTVLDNIDTSNGLTEIIDQTELQNALLTSLADDVNIDVSSEKIAEIQARVLPNAFASLGLTTDDILPALTSLTDPINNKVDSLQDKINSFPATIKNIIETKFGELTAGSSKDLQLDNLINDFVSKLLNADQSGAETAAETLGLALFDIYESPINYSDITDIKKAIVDIKTNTSIIVNTIVDVIETQIDDTTHTRELETLVENLIASNINETTFTNSLFTIFESSVTPIDLSVISTSIPTIISGISIHTNVETLRTDLISNIELAISTQLNLYPVLNPSISLIDVVTQFVSELEAENTDADSNLVSGLISIYGPSISIEATNIQIAVSPLLITYTNNVQNELVSQIVNSIETQIGDTTQRAQLTSDVIQLLSDIESNPSSQDTILDSFANGLFITFNASVTPSDLVSIQTDIASIQSNPSIYYVTAMVEAIESQIGVEDTPALRSLITILVVQIEANPSDETLVLEAFVEDLFTLYNATVTLDDLLFIRTSIETEANALSASISDFPMDLANTLIVDSLDLTLDTTNWTGDVSPSEYQTILNKINNLLLNAKNNPLTFDATEESKILLIETTDLLGLDLNQIIIENLPSDITNALDNLETSLSLDPDAIIANLDINQLLVDLGIDINNIDYNEILNDTRIKITESISSLSPSDLVNNPDAISDTFKDILDTIFAQENGILTSVIDNLIDITDVELKDAIVNALSDAIITEISTEMDALISALKNNFGKESEVVTMSIETISNPVVTLEPNNGGLSVNLTKGIVTLNVATYSLGEEITVTVNGEDSNGETVSYNFDFVVVDDGGTLKLSDTPNYDKLGDEVIQTIVAELTQDVNLSVDEIKSITLENIFAQLGLDRGLLFDETRDEIADKMVQDLYYRISMDEDLQDIATLTFKEVSDSIVTTVYDENGLDITDTLTLSNTIVNIQEDGSYSVTNEDFEVISPSYDIEVEFAYKVVDKQGVESEPKKVTVEIDLTDTYTPSETDNEIDMSTLLSNTTGLDELDLDSGEHILSNFTLEDFVALTDEDNSLRILGDEADSIKLETSQNWEPKLNTDGSTYKDADGFQVYTTTNTQDEVLKLLIEDSVTVEI</sequence>
<gene>
    <name evidence="3" type="ORF">NJU99_11155</name>
</gene>
<dbReference type="InterPro" id="IPR040853">
    <property type="entry name" value="RapA2_cadherin-like"/>
</dbReference>
<evidence type="ECO:0000313" key="3">
    <source>
        <dbReference type="EMBL" id="UTJ05800.1"/>
    </source>
</evidence>
<feature type="compositionally biased region" description="Polar residues" evidence="1">
    <location>
        <begin position="120"/>
        <end position="135"/>
    </location>
</feature>
<dbReference type="Pfam" id="PF17963">
    <property type="entry name" value="Big_9"/>
    <property type="match status" value="4"/>
</dbReference>